<accession>A0A975F1N1</accession>
<name>A0A975F1N1_9SPIR</name>
<evidence type="ECO:0000313" key="2">
    <source>
        <dbReference type="EMBL" id="QTQ12782.1"/>
    </source>
</evidence>
<reference evidence="2" key="1">
    <citation type="submission" date="2020-05" db="EMBL/GenBank/DDBJ databases">
        <authorList>
            <person name="Zeng H."/>
            <person name="Chan Y.K."/>
            <person name="Watt R.M."/>
        </authorList>
    </citation>
    <scope>NUCLEOTIDE SEQUENCE</scope>
    <source>
        <strain evidence="2">ATCC 700773</strain>
    </source>
</reference>
<dbReference type="Gene3D" id="2.180.10.10">
    <property type="entry name" value="RHS repeat-associated core"/>
    <property type="match status" value="1"/>
</dbReference>
<organism evidence="2 3">
    <name type="scientific">Treponema parvum</name>
    <dbReference type="NCBI Taxonomy" id="138851"/>
    <lineage>
        <taxon>Bacteria</taxon>
        <taxon>Pseudomonadati</taxon>
        <taxon>Spirochaetota</taxon>
        <taxon>Spirochaetia</taxon>
        <taxon>Spirochaetales</taxon>
        <taxon>Treponemataceae</taxon>
        <taxon>Treponema</taxon>
    </lineage>
</organism>
<evidence type="ECO:0000313" key="3">
    <source>
        <dbReference type="Proteomes" id="UP000671995"/>
    </source>
</evidence>
<dbReference type="AlphaFoldDB" id="A0A975F1N1"/>
<dbReference type="EMBL" id="CP054257">
    <property type="protein sequence ID" value="QTQ12782.1"/>
    <property type="molecule type" value="Genomic_DNA"/>
</dbReference>
<dbReference type="RefSeq" id="WP_210117494.1">
    <property type="nucleotide sequence ID" value="NZ_CP054257.1"/>
</dbReference>
<feature type="region of interest" description="Disordered" evidence="1">
    <location>
        <begin position="144"/>
        <end position="182"/>
    </location>
</feature>
<reference evidence="2" key="2">
    <citation type="journal article" date="2021" name="Microbiol. Resour. Announc.">
        <title>Complete Genome Sequences of Three Human Oral Treponema parvum Isolates.</title>
        <authorList>
            <person name="Zeng H."/>
            <person name="Watt R.M."/>
        </authorList>
    </citation>
    <scope>NUCLEOTIDE SEQUENCE</scope>
    <source>
        <strain evidence="2">ATCC 700773</strain>
    </source>
</reference>
<proteinExistence type="predicted"/>
<protein>
    <recommendedName>
        <fullName evidence="4">RHS repeat-associated core domain-containing protein</fullName>
    </recommendedName>
</protein>
<feature type="compositionally biased region" description="Polar residues" evidence="1">
    <location>
        <begin position="172"/>
        <end position="182"/>
    </location>
</feature>
<dbReference type="Proteomes" id="UP000671995">
    <property type="component" value="Chromosome"/>
</dbReference>
<evidence type="ECO:0000256" key="1">
    <source>
        <dbReference type="SAM" id="MobiDB-lite"/>
    </source>
</evidence>
<gene>
    <name evidence="2" type="ORF">HRI96_11590</name>
</gene>
<evidence type="ECO:0008006" key="4">
    <source>
        <dbReference type="Google" id="ProtNLM"/>
    </source>
</evidence>
<sequence>MTRIVTKQTSKLDISYEQSDEYHHRYYYHPDHLGSAQLVTDYEGNEYQRIEYTPYGELWVEKKSENEMEFRSEPFSTSFATQNSGSNRKVAAFTAKEQDEARTIAGVSCVGLYYYGAQYLDAKYSRWLSTDPAVGEYIPQAPVSDKAKKHNQSLPGMGGIFNGERKYRRKSTGSCPSSYLAG</sequence>